<sequence>MVERVKKILADDHQFSNEDKFILTQVYLICLFRKAIPGWRRNKLDASIKKREEKHGQEITLTPEDFRNLNLWVRDQNEAKLSNLLKRVNQKRREIRAKK</sequence>
<organism evidence="1 2">
    <name type="scientific">Candidatus Nealsonbacteria bacterium CG23_combo_of_CG06-09_8_20_14_all_36_12</name>
    <dbReference type="NCBI Taxonomy" id="1974718"/>
    <lineage>
        <taxon>Bacteria</taxon>
        <taxon>Candidatus Nealsoniibacteriota</taxon>
    </lineage>
</organism>
<name>A0A2G9Z045_9BACT</name>
<dbReference type="Proteomes" id="UP000228681">
    <property type="component" value="Unassembled WGS sequence"/>
</dbReference>
<reference evidence="1 2" key="1">
    <citation type="submission" date="2017-09" db="EMBL/GenBank/DDBJ databases">
        <title>Depth-based differentiation of microbial function through sediment-hosted aquifers and enrichment of novel symbionts in the deep terrestrial subsurface.</title>
        <authorList>
            <person name="Probst A.J."/>
            <person name="Ladd B."/>
            <person name="Jarett J.K."/>
            <person name="Geller-Mcgrath D.E."/>
            <person name="Sieber C.M."/>
            <person name="Emerson J.B."/>
            <person name="Anantharaman K."/>
            <person name="Thomas B.C."/>
            <person name="Malmstrom R."/>
            <person name="Stieglmeier M."/>
            <person name="Klingl A."/>
            <person name="Woyke T."/>
            <person name="Ryan C.M."/>
            <person name="Banfield J.F."/>
        </authorList>
    </citation>
    <scope>NUCLEOTIDE SEQUENCE [LARGE SCALE GENOMIC DNA]</scope>
    <source>
        <strain evidence="1">CG23_combo_of_CG06-09_8_20_14_all_36_12</strain>
    </source>
</reference>
<proteinExistence type="predicted"/>
<comment type="caution">
    <text evidence="1">The sequence shown here is derived from an EMBL/GenBank/DDBJ whole genome shotgun (WGS) entry which is preliminary data.</text>
</comment>
<accession>A0A2G9Z045</accession>
<gene>
    <name evidence="1" type="ORF">COX34_02070</name>
</gene>
<evidence type="ECO:0000313" key="1">
    <source>
        <dbReference type="EMBL" id="PIP24829.1"/>
    </source>
</evidence>
<dbReference type="EMBL" id="PCRS01000038">
    <property type="protein sequence ID" value="PIP24829.1"/>
    <property type="molecule type" value="Genomic_DNA"/>
</dbReference>
<protein>
    <submittedName>
        <fullName evidence="1">Uncharacterized protein</fullName>
    </submittedName>
</protein>
<dbReference type="AlphaFoldDB" id="A0A2G9Z045"/>
<evidence type="ECO:0000313" key="2">
    <source>
        <dbReference type="Proteomes" id="UP000228681"/>
    </source>
</evidence>